<reference evidence="1" key="1">
    <citation type="submission" date="2022-07" db="EMBL/GenBank/DDBJ databases">
        <title>The genome of Lyophyllum shimeji provides insight into the initial evolution of ectomycorrhizal fungal genome.</title>
        <authorList>
            <person name="Kobayashi Y."/>
            <person name="Shibata T."/>
            <person name="Hirakawa H."/>
            <person name="Shigenobu S."/>
            <person name="Nishiyama T."/>
            <person name="Yamada A."/>
            <person name="Hasebe M."/>
            <person name="Kawaguchi M."/>
        </authorList>
    </citation>
    <scope>NUCLEOTIDE SEQUENCE</scope>
    <source>
        <strain evidence="1">AT787</strain>
    </source>
</reference>
<comment type="caution">
    <text evidence="1">The sequence shown here is derived from an EMBL/GenBank/DDBJ whole genome shotgun (WGS) entry which is preliminary data.</text>
</comment>
<evidence type="ECO:0000313" key="1">
    <source>
        <dbReference type="EMBL" id="GLB39467.1"/>
    </source>
</evidence>
<keyword evidence="2" id="KW-1185">Reference proteome</keyword>
<protein>
    <submittedName>
        <fullName evidence="1">Uncharacterized protein</fullName>
    </submittedName>
</protein>
<accession>A0A9P3PQD1</accession>
<proteinExistence type="predicted"/>
<evidence type="ECO:0000313" key="2">
    <source>
        <dbReference type="Proteomes" id="UP001063166"/>
    </source>
</evidence>
<dbReference type="AlphaFoldDB" id="A0A9P3PQD1"/>
<dbReference type="Proteomes" id="UP001063166">
    <property type="component" value="Unassembled WGS sequence"/>
</dbReference>
<sequence>MACAALPPQPDRRVDEPVIPLTAYAMRGPSGRRDNATRNLGYGMKPLEVRLTESTNSGMFDTVLPQRICRLSMHRSLYFSLQWCLLRPTDSENTSNNGLWVRGA</sequence>
<organism evidence="1 2">
    <name type="scientific">Lyophyllum shimeji</name>
    <name type="common">Hon-shimeji</name>
    <name type="synonym">Tricholoma shimeji</name>
    <dbReference type="NCBI Taxonomy" id="47721"/>
    <lineage>
        <taxon>Eukaryota</taxon>
        <taxon>Fungi</taxon>
        <taxon>Dikarya</taxon>
        <taxon>Basidiomycota</taxon>
        <taxon>Agaricomycotina</taxon>
        <taxon>Agaricomycetes</taxon>
        <taxon>Agaricomycetidae</taxon>
        <taxon>Agaricales</taxon>
        <taxon>Tricholomatineae</taxon>
        <taxon>Lyophyllaceae</taxon>
        <taxon>Lyophyllum</taxon>
    </lineage>
</organism>
<dbReference type="EMBL" id="BRPK01000006">
    <property type="protein sequence ID" value="GLB39467.1"/>
    <property type="molecule type" value="Genomic_DNA"/>
</dbReference>
<name>A0A9P3PQD1_LYOSH</name>
<gene>
    <name evidence="1" type="ORF">LshimejAT787_0606290</name>
</gene>